<dbReference type="OrthoDB" id="5325276at2759"/>
<feature type="region of interest" description="Disordered" evidence="1">
    <location>
        <begin position="10"/>
        <end position="137"/>
    </location>
</feature>
<feature type="compositionally biased region" description="Polar residues" evidence="1">
    <location>
        <begin position="505"/>
        <end position="520"/>
    </location>
</feature>
<name>A0A0C2FGN8_9PEZI</name>
<dbReference type="HOGENOM" id="CLU_373916_0_0_1"/>
<dbReference type="EMBL" id="AWTV01000008">
    <property type="protein sequence ID" value="KIH90223.1"/>
    <property type="molecule type" value="Genomic_DNA"/>
</dbReference>
<accession>A0A0C2FGN8</accession>
<proteinExistence type="predicted"/>
<feature type="compositionally biased region" description="Polar residues" evidence="1">
    <location>
        <begin position="41"/>
        <end position="60"/>
    </location>
</feature>
<protein>
    <submittedName>
        <fullName evidence="2">Uncharacterized protein</fullName>
    </submittedName>
</protein>
<organism evidence="2 3">
    <name type="scientific">Sporothrix brasiliensis 5110</name>
    <dbReference type="NCBI Taxonomy" id="1398154"/>
    <lineage>
        <taxon>Eukaryota</taxon>
        <taxon>Fungi</taxon>
        <taxon>Dikarya</taxon>
        <taxon>Ascomycota</taxon>
        <taxon>Pezizomycotina</taxon>
        <taxon>Sordariomycetes</taxon>
        <taxon>Sordariomycetidae</taxon>
        <taxon>Ophiostomatales</taxon>
        <taxon>Ophiostomataceae</taxon>
        <taxon>Sporothrix</taxon>
    </lineage>
</organism>
<feature type="region of interest" description="Disordered" evidence="1">
    <location>
        <begin position="371"/>
        <end position="403"/>
    </location>
</feature>
<keyword evidence="3" id="KW-1185">Reference proteome</keyword>
<feature type="compositionally biased region" description="Polar residues" evidence="1">
    <location>
        <begin position="372"/>
        <end position="400"/>
    </location>
</feature>
<sequence>MGFMTLLARKINSDKNQPQLRAPTYERNVSSKSPVRYVRTVSPNVSSSNLNGNHAASSPGSRDMRPRQYPSSPLSQTSFSVDRAAPASVVLGSRSDDSPSRTATPRTTIPTQARSHRPQSSVSSSKLARSVRTDNSQKGHVDLLDAQSEFKPADFHTRVKAAGTRDYGEDVADRNIGVNGCDLDSQPVQAFYAVRPKSAYRISMVDRRRPFSSWNRSAKFNESDEDSAHEPHITKRSSFNSALSYKPINASHRAVLGHGNSPPRLSAASPEKNRALQRPSYASSGSTYSTPSLADIEASLQSQRLLNGKVNRRSRPASARDANGLVSGWESEQGEAEGGPRFGVNNQPILSPQPTSFRLSASLASSAFTASNKRPATAHNSHSVRRSQQPALESHNTAPDLSNLPHHLKEQARNFKEDWHDDLINRDSAPSPFIKRSRSPSMNRESVREIYSPANSNTTPRPQSQSGELDDQTPRTNSIRHWSMTSTAPTTSSSSLATYGRPQSRHTTSTSIDLSTTGPPSTGDAAGKGQGQNLDSNQSQPLVALQSPLFNIDDYVSSDDDSFIASQAKRSEEDLLFSGGYGKMGTQLPGLEDAFAVPAPIALVRSPRLISLKQNEDFLRAYGEPHQTAGKHDLRQKPSDDSLHSNHGQRRRHSSGASDTGLRKTHSREELSPAASPAKRVETKRMAAILGSSTTNHTHHGNGPLGSHSHMYNPRPNPHLGHGNNVGEQVIEEERFEKVDVATAIRLRKDAKSKKRASTISIVSQTGGRGRVKAISIESHKTTANVQEANVKAVRQKVVPATATGEDSDAALDIANVPELVVDASDYHENAIDSDDE</sequence>
<feature type="region of interest" description="Disordered" evidence="1">
    <location>
        <begin position="253"/>
        <end position="289"/>
    </location>
</feature>
<feature type="region of interest" description="Disordered" evidence="1">
    <location>
        <begin position="419"/>
        <end position="536"/>
    </location>
</feature>
<feature type="region of interest" description="Disordered" evidence="1">
    <location>
        <begin position="307"/>
        <end position="353"/>
    </location>
</feature>
<feature type="compositionally biased region" description="Polar residues" evidence="1">
    <location>
        <begin position="280"/>
        <end position="289"/>
    </location>
</feature>
<dbReference type="RefSeq" id="XP_040618233.1">
    <property type="nucleotide sequence ID" value="XM_040767149.1"/>
</dbReference>
<dbReference type="Proteomes" id="UP000031575">
    <property type="component" value="Unassembled WGS sequence"/>
</dbReference>
<comment type="caution">
    <text evidence="2">The sequence shown here is derived from an EMBL/GenBank/DDBJ whole genome shotgun (WGS) entry which is preliminary data.</text>
</comment>
<feature type="region of interest" description="Disordered" evidence="1">
    <location>
        <begin position="627"/>
        <end position="682"/>
    </location>
</feature>
<evidence type="ECO:0000313" key="2">
    <source>
        <dbReference type="EMBL" id="KIH90223.1"/>
    </source>
</evidence>
<feature type="compositionally biased region" description="Polar residues" evidence="1">
    <location>
        <begin position="474"/>
        <end position="484"/>
    </location>
</feature>
<feature type="compositionally biased region" description="Polar residues" evidence="1">
    <location>
        <begin position="100"/>
        <end position="113"/>
    </location>
</feature>
<feature type="compositionally biased region" description="Polar residues" evidence="1">
    <location>
        <begin position="344"/>
        <end position="353"/>
    </location>
</feature>
<reference evidence="2 3" key="1">
    <citation type="journal article" date="2014" name="BMC Genomics">
        <title>Comparative genomics of the major fungal agents of human and animal Sporotrichosis: Sporothrix schenckii and Sporothrix brasiliensis.</title>
        <authorList>
            <person name="Teixeira M.M."/>
            <person name="de Almeida L.G."/>
            <person name="Kubitschek-Barreira P."/>
            <person name="Alves F.L."/>
            <person name="Kioshima E.S."/>
            <person name="Abadio A.K."/>
            <person name="Fernandes L."/>
            <person name="Derengowski L.S."/>
            <person name="Ferreira K.S."/>
            <person name="Souza R.C."/>
            <person name="Ruiz J.C."/>
            <person name="de Andrade N.C."/>
            <person name="Paes H.C."/>
            <person name="Nicola A.M."/>
            <person name="Albuquerque P."/>
            <person name="Gerber A.L."/>
            <person name="Martins V.P."/>
            <person name="Peconick L.D."/>
            <person name="Neto A.V."/>
            <person name="Chaucanez C.B."/>
            <person name="Silva P.A."/>
            <person name="Cunha O.L."/>
            <person name="de Oliveira F.F."/>
            <person name="dos Santos T.C."/>
            <person name="Barros A.L."/>
            <person name="Soares M.A."/>
            <person name="de Oliveira L.M."/>
            <person name="Marini M.M."/>
            <person name="Villalobos-Duno H."/>
            <person name="Cunha M.M."/>
            <person name="de Hoog S."/>
            <person name="da Silveira J.F."/>
            <person name="Henrissat B."/>
            <person name="Nino-Vega G.A."/>
            <person name="Cisalpino P.S."/>
            <person name="Mora-Montes H.M."/>
            <person name="Almeida S.R."/>
            <person name="Stajich J.E."/>
            <person name="Lopes-Bezerra L.M."/>
            <person name="Vasconcelos A.T."/>
            <person name="Felipe M.S."/>
        </authorList>
    </citation>
    <scope>NUCLEOTIDE SEQUENCE [LARGE SCALE GENOMIC DNA]</scope>
    <source>
        <strain evidence="2 3">5110</strain>
    </source>
</reference>
<feature type="compositionally biased region" description="Polar residues" evidence="1">
    <location>
        <begin position="453"/>
        <end position="467"/>
    </location>
</feature>
<feature type="compositionally biased region" description="Low complexity" evidence="1">
    <location>
        <begin position="485"/>
        <end position="498"/>
    </location>
</feature>
<dbReference type="VEuPathDB" id="FungiDB:SPBR_09023"/>
<evidence type="ECO:0000313" key="3">
    <source>
        <dbReference type="Proteomes" id="UP000031575"/>
    </source>
</evidence>
<evidence type="ECO:0000256" key="1">
    <source>
        <dbReference type="SAM" id="MobiDB-lite"/>
    </source>
</evidence>
<feature type="compositionally biased region" description="Basic and acidic residues" evidence="1">
    <location>
        <begin position="630"/>
        <end position="644"/>
    </location>
</feature>
<dbReference type="GeneID" id="63682070"/>
<feature type="compositionally biased region" description="Polar residues" evidence="1">
    <location>
        <begin position="69"/>
        <end position="80"/>
    </location>
</feature>
<gene>
    <name evidence="2" type="ORF">SPBR_09023</name>
</gene>
<dbReference type="AlphaFoldDB" id="A0A0C2FGN8"/>